<sequence>MAKTSKLPGNFEAGLSELEQLVAEMESGKLPLDAALAGYQRGIELMRFCQGKLSDAEQQIRVLEAGELQPFAGGQGTDTAAAQE</sequence>
<dbReference type="NCBIfam" id="NF002141">
    <property type="entry name" value="PRK00977.1-5"/>
    <property type="match status" value="1"/>
</dbReference>
<comment type="subcellular location">
    <subcellularLocation>
        <location evidence="6">Cytoplasm</location>
    </subcellularLocation>
</comment>
<protein>
    <recommendedName>
        <fullName evidence="6">Exodeoxyribonuclease 7 small subunit</fullName>
        <ecNumber evidence="6">3.1.11.6</ecNumber>
    </recommendedName>
    <alternativeName>
        <fullName evidence="6">Exodeoxyribonuclease VII small subunit</fullName>
        <shortName evidence="6">Exonuclease VII small subunit</shortName>
    </alternativeName>
</protein>
<evidence type="ECO:0000313" key="8">
    <source>
        <dbReference type="Proteomes" id="UP000604481"/>
    </source>
</evidence>
<evidence type="ECO:0000256" key="5">
    <source>
        <dbReference type="ARBA" id="ARBA00022839"/>
    </source>
</evidence>
<reference evidence="7 8" key="1">
    <citation type="submission" date="2020-10" db="EMBL/GenBank/DDBJ databases">
        <title>The genome sequence of Chitinilyticum litopenaei 4Y14.</title>
        <authorList>
            <person name="Liu Y."/>
        </authorList>
    </citation>
    <scope>NUCLEOTIDE SEQUENCE [LARGE SCALE GENOMIC DNA]</scope>
    <source>
        <strain evidence="7 8">4Y14</strain>
    </source>
</reference>
<evidence type="ECO:0000256" key="4">
    <source>
        <dbReference type="ARBA" id="ARBA00022801"/>
    </source>
</evidence>
<comment type="caution">
    <text evidence="7">The sequence shown here is derived from an EMBL/GenBank/DDBJ whole genome shotgun (WGS) entry which is preliminary data.</text>
</comment>
<dbReference type="EC" id="3.1.11.6" evidence="6"/>
<dbReference type="AlphaFoldDB" id="A0A8J7FJ47"/>
<dbReference type="EMBL" id="JADFUA010000002">
    <property type="protein sequence ID" value="MBE9608777.1"/>
    <property type="molecule type" value="Genomic_DNA"/>
</dbReference>
<keyword evidence="2 6" id="KW-0963">Cytoplasm</keyword>
<dbReference type="SUPFAM" id="SSF116842">
    <property type="entry name" value="XseB-like"/>
    <property type="match status" value="1"/>
</dbReference>
<name>A0A8J7FJ47_9NEIS</name>
<dbReference type="InterPro" id="IPR003761">
    <property type="entry name" value="Exonuc_VII_S"/>
</dbReference>
<dbReference type="PANTHER" id="PTHR34137:SF1">
    <property type="entry name" value="EXODEOXYRIBONUCLEASE 7 SMALL SUBUNIT"/>
    <property type="match status" value="1"/>
</dbReference>
<keyword evidence="4 6" id="KW-0378">Hydrolase</keyword>
<dbReference type="GO" id="GO:0008855">
    <property type="term" value="F:exodeoxyribonuclease VII activity"/>
    <property type="evidence" value="ECO:0007669"/>
    <property type="project" value="UniProtKB-UniRule"/>
</dbReference>
<dbReference type="Gene3D" id="1.10.287.1040">
    <property type="entry name" value="Exonuclease VII, small subunit"/>
    <property type="match status" value="1"/>
</dbReference>
<dbReference type="HAMAP" id="MF_00337">
    <property type="entry name" value="Exonuc_7_S"/>
    <property type="match status" value="1"/>
</dbReference>
<organism evidence="7 8">
    <name type="scientific">Chitinilyticum piscinae</name>
    <dbReference type="NCBI Taxonomy" id="2866724"/>
    <lineage>
        <taxon>Bacteria</taxon>
        <taxon>Pseudomonadati</taxon>
        <taxon>Pseudomonadota</taxon>
        <taxon>Betaproteobacteria</taxon>
        <taxon>Neisseriales</taxon>
        <taxon>Chitinibacteraceae</taxon>
        <taxon>Chitinilyticum</taxon>
    </lineage>
</organism>
<proteinExistence type="inferred from homology"/>
<keyword evidence="5 6" id="KW-0269">Exonuclease</keyword>
<dbReference type="GO" id="GO:0006308">
    <property type="term" value="P:DNA catabolic process"/>
    <property type="evidence" value="ECO:0007669"/>
    <property type="project" value="UniProtKB-UniRule"/>
</dbReference>
<gene>
    <name evidence="6" type="primary">xseB</name>
    <name evidence="7" type="ORF">INR99_05380</name>
</gene>
<comment type="function">
    <text evidence="6">Bidirectionally degrades single-stranded DNA into large acid-insoluble oligonucleotides, which are then degraded further into small acid-soluble oligonucleotides.</text>
</comment>
<dbReference type="Pfam" id="PF02609">
    <property type="entry name" value="Exonuc_VII_S"/>
    <property type="match status" value="1"/>
</dbReference>
<dbReference type="GO" id="GO:0005829">
    <property type="term" value="C:cytosol"/>
    <property type="evidence" value="ECO:0007669"/>
    <property type="project" value="TreeGrafter"/>
</dbReference>
<comment type="subunit">
    <text evidence="6">Heterooligomer composed of large and small subunits.</text>
</comment>
<dbReference type="InterPro" id="IPR037004">
    <property type="entry name" value="Exonuc_VII_ssu_sf"/>
</dbReference>
<evidence type="ECO:0000313" key="7">
    <source>
        <dbReference type="EMBL" id="MBE9608777.1"/>
    </source>
</evidence>
<evidence type="ECO:0000256" key="3">
    <source>
        <dbReference type="ARBA" id="ARBA00022722"/>
    </source>
</evidence>
<comment type="catalytic activity">
    <reaction evidence="6">
        <text>Exonucleolytic cleavage in either 5'- to 3'- or 3'- to 5'-direction to yield nucleoside 5'-phosphates.</text>
        <dbReference type="EC" id="3.1.11.6"/>
    </reaction>
</comment>
<dbReference type="Proteomes" id="UP000604481">
    <property type="component" value="Unassembled WGS sequence"/>
</dbReference>
<evidence type="ECO:0000256" key="6">
    <source>
        <dbReference type="HAMAP-Rule" id="MF_00337"/>
    </source>
</evidence>
<dbReference type="PIRSF" id="PIRSF006488">
    <property type="entry name" value="Exonuc_VII_S"/>
    <property type="match status" value="1"/>
</dbReference>
<dbReference type="PANTHER" id="PTHR34137">
    <property type="entry name" value="EXODEOXYRIBONUCLEASE 7 SMALL SUBUNIT"/>
    <property type="match status" value="1"/>
</dbReference>
<dbReference type="NCBIfam" id="TIGR01280">
    <property type="entry name" value="xseB"/>
    <property type="match status" value="1"/>
</dbReference>
<accession>A0A8J7FJ47</accession>
<evidence type="ECO:0000256" key="2">
    <source>
        <dbReference type="ARBA" id="ARBA00022490"/>
    </source>
</evidence>
<dbReference type="GO" id="GO:0009318">
    <property type="term" value="C:exodeoxyribonuclease VII complex"/>
    <property type="evidence" value="ECO:0007669"/>
    <property type="project" value="UniProtKB-UniRule"/>
</dbReference>
<keyword evidence="8" id="KW-1185">Reference proteome</keyword>
<dbReference type="RefSeq" id="WP_194115301.1">
    <property type="nucleotide sequence ID" value="NZ_JADFUA010000002.1"/>
</dbReference>
<keyword evidence="3 6" id="KW-0540">Nuclease</keyword>
<comment type="similarity">
    <text evidence="1 6">Belongs to the XseB family.</text>
</comment>
<evidence type="ECO:0000256" key="1">
    <source>
        <dbReference type="ARBA" id="ARBA00009998"/>
    </source>
</evidence>